<sequence>MGARELAWFADHLPALEEVEFFRNGVNRHSFRWLKKERPDLKMKGLPWNTDHVQEITMGHFFCDTYLGGAFAFAESKVSPEENRAFDPQSSKFRPLTRLTSF</sequence>
<evidence type="ECO:0000313" key="2">
    <source>
        <dbReference type="Proteomes" id="UP000723463"/>
    </source>
</evidence>
<proteinExistence type="predicted"/>
<dbReference type="Proteomes" id="UP000723463">
    <property type="component" value="Unassembled WGS sequence"/>
</dbReference>
<name>A0A9P6FF69_9FUNG</name>
<accession>A0A9P6FF69</accession>
<dbReference type="AlphaFoldDB" id="A0A9P6FF69"/>
<gene>
    <name evidence="1" type="ORF">EC957_004487</name>
</gene>
<protein>
    <submittedName>
        <fullName evidence="1">Uncharacterized protein</fullName>
    </submittedName>
</protein>
<keyword evidence="2" id="KW-1185">Reference proteome</keyword>
<dbReference type="EMBL" id="JAAAXW010000021">
    <property type="protein sequence ID" value="KAF9549187.1"/>
    <property type="molecule type" value="Genomic_DNA"/>
</dbReference>
<reference evidence="1" key="1">
    <citation type="journal article" date="2020" name="Fungal Divers.">
        <title>Resolving the Mortierellaceae phylogeny through synthesis of multi-gene phylogenetics and phylogenomics.</title>
        <authorList>
            <person name="Vandepol N."/>
            <person name="Liber J."/>
            <person name="Desiro A."/>
            <person name="Na H."/>
            <person name="Kennedy M."/>
            <person name="Barry K."/>
            <person name="Grigoriev I.V."/>
            <person name="Miller A.N."/>
            <person name="O'Donnell K."/>
            <person name="Stajich J.E."/>
            <person name="Bonito G."/>
        </authorList>
    </citation>
    <scope>NUCLEOTIDE SEQUENCE</scope>
    <source>
        <strain evidence="1">NRRL 2591</strain>
    </source>
</reference>
<evidence type="ECO:0000313" key="1">
    <source>
        <dbReference type="EMBL" id="KAF9549187.1"/>
    </source>
</evidence>
<organism evidence="1 2">
    <name type="scientific">Mortierella hygrophila</name>
    <dbReference type="NCBI Taxonomy" id="979708"/>
    <lineage>
        <taxon>Eukaryota</taxon>
        <taxon>Fungi</taxon>
        <taxon>Fungi incertae sedis</taxon>
        <taxon>Mucoromycota</taxon>
        <taxon>Mortierellomycotina</taxon>
        <taxon>Mortierellomycetes</taxon>
        <taxon>Mortierellales</taxon>
        <taxon>Mortierellaceae</taxon>
        <taxon>Mortierella</taxon>
    </lineage>
</organism>
<comment type="caution">
    <text evidence="1">The sequence shown here is derived from an EMBL/GenBank/DDBJ whole genome shotgun (WGS) entry which is preliminary data.</text>
</comment>